<sequence length="127" mass="13840">MDDQAESMVANGDNLNAISDGLESDFSESHSTTSHTAVQYDTKPILSALPIDIVSDIFIMACEDVRNLETDLFHPLPPVQFLIGSVCKAWRELAWSTPVHSSTLAPSQDFSFAKSLSHSEATASRLD</sequence>
<protein>
    <recommendedName>
        <fullName evidence="2">F-box domain-containing protein</fullName>
    </recommendedName>
</protein>
<accession>A0A8H7XRT3</accession>
<organism evidence="1">
    <name type="scientific">Psilocybe cubensis</name>
    <name type="common">Psychedelic mushroom</name>
    <name type="synonym">Stropharia cubensis</name>
    <dbReference type="NCBI Taxonomy" id="181762"/>
    <lineage>
        <taxon>Eukaryota</taxon>
        <taxon>Fungi</taxon>
        <taxon>Dikarya</taxon>
        <taxon>Basidiomycota</taxon>
        <taxon>Agaricomycotina</taxon>
        <taxon>Agaricomycetes</taxon>
        <taxon>Agaricomycetidae</taxon>
        <taxon>Agaricales</taxon>
        <taxon>Agaricineae</taxon>
        <taxon>Strophariaceae</taxon>
        <taxon>Psilocybe</taxon>
    </lineage>
</organism>
<evidence type="ECO:0000313" key="1">
    <source>
        <dbReference type="EMBL" id="KAG5165672.1"/>
    </source>
</evidence>
<gene>
    <name evidence="1" type="ORF">JR316_009255</name>
</gene>
<reference evidence="1" key="1">
    <citation type="submission" date="2021-02" db="EMBL/GenBank/DDBJ databases">
        <title>Psilocybe cubensis genome.</title>
        <authorList>
            <person name="Mckernan K.J."/>
            <person name="Crawford S."/>
            <person name="Trippe A."/>
            <person name="Kane L.T."/>
            <person name="Mclaughlin S."/>
        </authorList>
    </citation>
    <scope>NUCLEOTIDE SEQUENCE [LARGE SCALE GENOMIC DNA]</scope>
    <source>
        <strain evidence="1">MGC-MH-2018</strain>
    </source>
</reference>
<proteinExistence type="predicted"/>
<dbReference type="EMBL" id="JAFIQS010000009">
    <property type="protein sequence ID" value="KAG5165672.1"/>
    <property type="molecule type" value="Genomic_DNA"/>
</dbReference>
<name>A0A8H7XRT3_PSICU</name>
<comment type="caution">
    <text evidence="1">The sequence shown here is derived from an EMBL/GenBank/DDBJ whole genome shotgun (WGS) entry which is preliminary data.</text>
</comment>
<dbReference type="AlphaFoldDB" id="A0A8H7XRT3"/>
<dbReference type="OrthoDB" id="2269034at2759"/>
<evidence type="ECO:0008006" key="2">
    <source>
        <dbReference type="Google" id="ProtNLM"/>
    </source>
</evidence>